<keyword evidence="10" id="KW-1185">Reference proteome</keyword>
<dbReference type="InterPro" id="IPR006459">
    <property type="entry name" value="CASP/CASPL"/>
</dbReference>
<dbReference type="EMBL" id="JAAGAX010000016">
    <property type="protein sequence ID" value="KAF2287689.1"/>
    <property type="molecule type" value="Genomic_DNA"/>
</dbReference>
<dbReference type="GO" id="GO:0005886">
    <property type="term" value="C:plasma membrane"/>
    <property type="evidence" value="ECO:0007669"/>
    <property type="project" value="UniProtKB-SubCell"/>
</dbReference>
<dbReference type="InterPro" id="IPR006702">
    <property type="entry name" value="CASP_dom"/>
</dbReference>
<evidence type="ECO:0000313" key="10">
    <source>
        <dbReference type="Proteomes" id="UP000467840"/>
    </source>
</evidence>
<dbReference type="InterPro" id="IPR044173">
    <property type="entry name" value="CASPL"/>
</dbReference>
<feature type="transmembrane region" description="Helical" evidence="8">
    <location>
        <begin position="75"/>
        <end position="97"/>
    </location>
</feature>
<reference evidence="9 10" key="1">
    <citation type="journal article" date="2020" name="Mol. Plant">
        <title>The Chromosome-Based Rubber Tree Genome Provides New Insights into Spurge Genome Evolution and Rubber Biosynthesis.</title>
        <authorList>
            <person name="Liu J."/>
            <person name="Shi C."/>
            <person name="Shi C.C."/>
            <person name="Li W."/>
            <person name="Zhang Q.J."/>
            <person name="Zhang Y."/>
            <person name="Li K."/>
            <person name="Lu H.F."/>
            <person name="Shi C."/>
            <person name="Zhu S.T."/>
            <person name="Xiao Z.Y."/>
            <person name="Nan H."/>
            <person name="Yue Y."/>
            <person name="Zhu X.G."/>
            <person name="Wu Y."/>
            <person name="Hong X.N."/>
            <person name="Fan G.Y."/>
            <person name="Tong Y."/>
            <person name="Zhang D."/>
            <person name="Mao C.L."/>
            <person name="Liu Y.L."/>
            <person name="Hao S.J."/>
            <person name="Liu W.Q."/>
            <person name="Lv M.Q."/>
            <person name="Zhang H.B."/>
            <person name="Liu Y."/>
            <person name="Hu-Tang G.R."/>
            <person name="Wang J.P."/>
            <person name="Wang J.H."/>
            <person name="Sun Y.H."/>
            <person name="Ni S.B."/>
            <person name="Chen W.B."/>
            <person name="Zhang X.C."/>
            <person name="Jiao Y.N."/>
            <person name="Eichler E.E."/>
            <person name="Li G.H."/>
            <person name="Liu X."/>
            <person name="Gao L.Z."/>
        </authorList>
    </citation>
    <scope>NUCLEOTIDE SEQUENCE [LARGE SCALE GENOMIC DNA]</scope>
    <source>
        <strain evidence="10">cv. GT1</strain>
        <tissue evidence="9">Leaf</tissue>
    </source>
</reference>
<accession>A0A6A6KJT5</accession>
<comment type="similarity">
    <text evidence="2 8">Belongs to the Casparian strip membrane proteins (CASP) family.</text>
</comment>
<feature type="transmembrane region" description="Helical" evidence="8">
    <location>
        <begin position="162"/>
        <end position="184"/>
    </location>
</feature>
<comment type="subunit">
    <text evidence="3 8">Homodimer and heterodimers.</text>
</comment>
<dbReference type="OrthoDB" id="1898688at2759"/>
<dbReference type="AlphaFoldDB" id="A0A6A6KJT5"/>
<evidence type="ECO:0000256" key="7">
    <source>
        <dbReference type="ARBA" id="ARBA00023136"/>
    </source>
</evidence>
<keyword evidence="5 8" id="KW-0812">Transmembrane</keyword>
<evidence type="ECO:0000256" key="2">
    <source>
        <dbReference type="ARBA" id="ARBA00007651"/>
    </source>
</evidence>
<feature type="transmembrane region" description="Helical" evidence="8">
    <location>
        <begin position="30"/>
        <end position="49"/>
    </location>
</feature>
<evidence type="ECO:0000256" key="6">
    <source>
        <dbReference type="ARBA" id="ARBA00022989"/>
    </source>
</evidence>
<protein>
    <recommendedName>
        <fullName evidence="8">CASP-like protein</fullName>
    </recommendedName>
</protein>
<keyword evidence="4 8" id="KW-1003">Cell membrane</keyword>
<evidence type="ECO:0000256" key="4">
    <source>
        <dbReference type="ARBA" id="ARBA00022475"/>
    </source>
</evidence>
<evidence type="ECO:0000313" key="9">
    <source>
        <dbReference type="EMBL" id="KAF2287689.1"/>
    </source>
</evidence>
<keyword evidence="6 8" id="KW-1133">Transmembrane helix</keyword>
<feature type="transmembrane region" description="Helical" evidence="8">
    <location>
        <begin position="109"/>
        <end position="139"/>
    </location>
</feature>
<proteinExistence type="inferred from homology"/>
<dbReference type="NCBIfam" id="TIGR01569">
    <property type="entry name" value="A_tha_TIGR01569"/>
    <property type="match status" value="1"/>
</dbReference>
<comment type="caution">
    <text evidence="9">The sequence shown here is derived from an EMBL/GenBank/DDBJ whole genome shotgun (WGS) entry which is preliminary data.</text>
</comment>
<sequence>MDSQNYVSHGGMDGVKDKEAKEGGGGTSFFLLRVMALLLTLVAAIVLGVDKQNKVIPIKIVDSLPPLNIPVVAKWHYLSAFVFFVVSNAIACTYAALSLLLSFNRKKSLVLVTLILDLLMVPLLFSGIGATGAIGLMGYEGNSRLRWGKACNVFGKFCDQVAVAIVLSLLGSIAFILLVMLAALRLHNKSK</sequence>
<dbReference type="Proteomes" id="UP000467840">
    <property type="component" value="Chromosome 8"/>
</dbReference>
<evidence type="ECO:0000256" key="8">
    <source>
        <dbReference type="RuleBase" id="RU361233"/>
    </source>
</evidence>
<dbReference type="PANTHER" id="PTHR36488">
    <property type="entry name" value="CASP-LIKE PROTEIN 1U1"/>
    <property type="match status" value="1"/>
</dbReference>
<gene>
    <name evidence="9" type="ORF">GH714_002326</name>
</gene>
<dbReference type="Pfam" id="PF04535">
    <property type="entry name" value="CASP_dom"/>
    <property type="match status" value="1"/>
</dbReference>
<keyword evidence="7 8" id="KW-0472">Membrane</keyword>
<name>A0A6A6KJT5_HEVBR</name>
<evidence type="ECO:0000256" key="3">
    <source>
        <dbReference type="ARBA" id="ARBA00011489"/>
    </source>
</evidence>
<organism evidence="9 10">
    <name type="scientific">Hevea brasiliensis</name>
    <name type="common">Para rubber tree</name>
    <name type="synonym">Siphonia brasiliensis</name>
    <dbReference type="NCBI Taxonomy" id="3981"/>
    <lineage>
        <taxon>Eukaryota</taxon>
        <taxon>Viridiplantae</taxon>
        <taxon>Streptophyta</taxon>
        <taxon>Embryophyta</taxon>
        <taxon>Tracheophyta</taxon>
        <taxon>Spermatophyta</taxon>
        <taxon>Magnoliopsida</taxon>
        <taxon>eudicotyledons</taxon>
        <taxon>Gunneridae</taxon>
        <taxon>Pentapetalae</taxon>
        <taxon>rosids</taxon>
        <taxon>fabids</taxon>
        <taxon>Malpighiales</taxon>
        <taxon>Euphorbiaceae</taxon>
        <taxon>Crotonoideae</taxon>
        <taxon>Micrandreae</taxon>
        <taxon>Hevea</taxon>
    </lineage>
</organism>
<evidence type="ECO:0000256" key="5">
    <source>
        <dbReference type="ARBA" id="ARBA00022692"/>
    </source>
</evidence>
<dbReference type="PANTHER" id="PTHR36488:SF8">
    <property type="entry name" value="CASP-LIKE PROTEIN 1U1"/>
    <property type="match status" value="1"/>
</dbReference>
<evidence type="ECO:0000256" key="1">
    <source>
        <dbReference type="ARBA" id="ARBA00004651"/>
    </source>
</evidence>
<comment type="subcellular location">
    <subcellularLocation>
        <location evidence="1 8">Cell membrane</location>
        <topology evidence="1 8">Multi-pass membrane protein</topology>
    </subcellularLocation>
</comment>